<protein>
    <submittedName>
        <fullName evidence="1">Uncharacterized protein</fullName>
    </submittedName>
</protein>
<gene>
    <name evidence="1" type="ORF">GGI59_006518</name>
</gene>
<name>A0A7W9CYN0_9HYPH</name>
<evidence type="ECO:0000313" key="2">
    <source>
        <dbReference type="Proteomes" id="UP000528824"/>
    </source>
</evidence>
<reference evidence="1 2" key="1">
    <citation type="submission" date="2020-08" db="EMBL/GenBank/DDBJ databases">
        <title>Genomic Encyclopedia of Type Strains, Phase IV (KMG-V): Genome sequencing to study the core and pangenomes of soil and plant-associated prokaryotes.</title>
        <authorList>
            <person name="Whitman W."/>
        </authorList>
    </citation>
    <scope>NUCLEOTIDE SEQUENCE [LARGE SCALE GENOMIC DNA]</scope>
    <source>
        <strain evidence="1 2">SEMIA 4034</strain>
    </source>
</reference>
<keyword evidence="2" id="KW-1185">Reference proteome</keyword>
<accession>A0A7W9CYN0</accession>
<dbReference type="Proteomes" id="UP000528824">
    <property type="component" value="Unassembled WGS sequence"/>
</dbReference>
<proteinExistence type="predicted"/>
<dbReference type="AlphaFoldDB" id="A0A7W9CYN0"/>
<dbReference type="EMBL" id="JACHBC010000033">
    <property type="protein sequence ID" value="MBB5564807.1"/>
    <property type="molecule type" value="Genomic_DNA"/>
</dbReference>
<sequence>MRLSDLVIGKEEGRIVVCRISSGLVCRPQFSQWRSITSAIDSALPQFGQPV</sequence>
<organism evidence="1 2">
    <name type="scientific">Rhizobium lentis</name>
    <dbReference type="NCBI Taxonomy" id="1138194"/>
    <lineage>
        <taxon>Bacteria</taxon>
        <taxon>Pseudomonadati</taxon>
        <taxon>Pseudomonadota</taxon>
        <taxon>Alphaproteobacteria</taxon>
        <taxon>Hyphomicrobiales</taxon>
        <taxon>Rhizobiaceae</taxon>
        <taxon>Rhizobium/Agrobacterium group</taxon>
        <taxon>Rhizobium</taxon>
    </lineage>
</organism>
<evidence type="ECO:0000313" key="1">
    <source>
        <dbReference type="EMBL" id="MBB5564807.1"/>
    </source>
</evidence>
<comment type="caution">
    <text evidence="1">The sequence shown here is derived from an EMBL/GenBank/DDBJ whole genome shotgun (WGS) entry which is preliminary data.</text>
</comment>